<sequence length="157" mass="18239">MEFVVYFFLVWLYISIFAVLHKRLNIVENTFVYLVILIISINYSWLVIDEFNVISLSEKRAPYLAYLINRSIGIPILTLIFVNLYTRIPTLIQKAMLLVSAVILFVALASISTSLKITKYLNWNYGFDFIYYFVLMVCAIGAYKIMHRVMKGVVEGI</sequence>
<name>A0A3S0KT56_9BACI</name>
<feature type="transmembrane region" description="Helical" evidence="1">
    <location>
        <begin position="129"/>
        <end position="146"/>
    </location>
</feature>
<dbReference type="RefSeq" id="WP_126407516.1">
    <property type="nucleotide sequence ID" value="NZ_RXNT01000004.1"/>
</dbReference>
<feature type="transmembrane region" description="Helical" evidence="1">
    <location>
        <begin position="31"/>
        <end position="48"/>
    </location>
</feature>
<feature type="transmembrane region" description="Helical" evidence="1">
    <location>
        <begin position="97"/>
        <end position="117"/>
    </location>
</feature>
<keyword evidence="3" id="KW-1185">Reference proteome</keyword>
<evidence type="ECO:0000313" key="3">
    <source>
        <dbReference type="Proteomes" id="UP000271374"/>
    </source>
</evidence>
<comment type="caution">
    <text evidence="2">The sequence shown here is derived from an EMBL/GenBank/DDBJ whole genome shotgun (WGS) entry which is preliminary data.</text>
</comment>
<proteinExistence type="predicted"/>
<protein>
    <submittedName>
        <fullName evidence="2">Uncharacterized protein</fullName>
    </submittedName>
</protein>
<feature type="transmembrane region" description="Helical" evidence="1">
    <location>
        <begin position="6"/>
        <end position="24"/>
    </location>
</feature>
<organism evidence="2 3">
    <name type="scientific">Bacillus yapensis</name>
    <dbReference type="NCBI Taxonomy" id="2492960"/>
    <lineage>
        <taxon>Bacteria</taxon>
        <taxon>Bacillati</taxon>
        <taxon>Bacillota</taxon>
        <taxon>Bacilli</taxon>
        <taxon>Bacillales</taxon>
        <taxon>Bacillaceae</taxon>
        <taxon>Bacillus</taxon>
    </lineage>
</organism>
<evidence type="ECO:0000256" key="1">
    <source>
        <dbReference type="SAM" id="Phobius"/>
    </source>
</evidence>
<reference evidence="2 3" key="1">
    <citation type="submission" date="2018-12" db="EMBL/GenBank/DDBJ databases">
        <title>Bacillus yapensis draft genome sequence.</title>
        <authorList>
            <person name="Yu L."/>
            <person name="Xu X."/>
            <person name="Tang X."/>
        </authorList>
    </citation>
    <scope>NUCLEOTIDE SEQUENCE [LARGE SCALE GENOMIC DNA]</scope>
    <source>
        <strain evidence="2 3">XXST-01</strain>
    </source>
</reference>
<dbReference type="AlphaFoldDB" id="A0A3S0KT56"/>
<accession>A0A3S0KT56</accession>
<dbReference type="Proteomes" id="UP000271374">
    <property type="component" value="Unassembled WGS sequence"/>
</dbReference>
<dbReference type="EMBL" id="RXNT01000004">
    <property type="protein sequence ID" value="RTR33849.1"/>
    <property type="molecule type" value="Genomic_DNA"/>
</dbReference>
<keyword evidence="1" id="KW-0472">Membrane</keyword>
<keyword evidence="1" id="KW-0812">Transmembrane</keyword>
<gene>
    <name evidence="2" type="ORF">EKG37_06405</name>
</gene>
<dbReference type="OrthoDB" id="2626715at2"/>
<keyword evidence="1" id="KW-1133">Transmembrane helix</keyword>
<feature type="transmembrane region" description="Helical" evidence="1">
    <location>
        <begin position="63"/>
        <end position="85"/>
    </location>
</feature>
<evidence type="ECO:0000313" key="2">
    <source>
        <dbReference type="EMBL" id="RTR33849.1"/>
    </source>
</evidence>